<sequence>MAREGIYVGGKEVVQRYVGTRLVWEKRIRVLELFGKRVIASPSYGENVMHIYDYAFGFQNNSIDDVRFIGKTESNVIPVTLERGYSNNHIKARFRTTEDFEKAKSLFNSSNGETYMSFYSTWR</sequence>
<organism evidence="1">
    <name type="scientific">Siphoviridae sp. ctGN02</name>
    <dbReference type="NCBI Taxonomy" id="2825411"/>
    <lineage>
        <taxon>Viruses</taxon>
        <taxon>Duplodnaviria</taxon>
        <taxon>Heunggongvirae</taxon>
        <taxon>Uroviricota</taxon>
        <taxon>Caudoviricetes</taxon>
    </lineage>
</organism>
<dbReference type="EMBL" id="BK015441">
    <property type="protein sequence ID" value="DAE06787.1"/>
    <property type="molecule type" value="Genomic_DNA"/>
</dbReference>
<evidence type="ECO:0000313" key="1">
    <source>
        <dbReference type="EMBL" id="DAE06787.1"/>
    </source>
</evidence>
<accession>A0A8S5PJY6</accession>
<protein>
    <submittedName>
        <fullName evidence="1">Uncharacterized protein</fullName>
    </submittedName>
</protein>
<reference evidence="1" key="1">
    <citation type="journal article" date="2021" name="Proc. Natl. Acad. Sci. U.S.A.">
        <title>A Catalog of Tens of Thousands of Viruses from Human Metagenomes Reveals Hidden Associations with Chronic Diseases.</title>
        <authorList>
            <person name="Tisza M.J."/>
            <person name="Buck C.B."/>
        </authorList>
    </citation>
    <scope>NUCLEOTIDE SEQUENCE</scope>
    <source>
        <strain evidence="1">CtGN02</strain>
    </source>
</reference>
<name>A0A8S5PJY6_9CAUD</name>
<proteinExistence type="predicted"/>